<gene>
    <name evidence="4" type="ORF">B9H00_05920</name>
</gene>
<dbReference type="PROSITE" id="PS50977">
    <property type="entry name" value="HTH_TETR_2"/>
    <property type="match status" value="1"/>
</dbReference>
<evidence type="ECO:0000256" key="2">
    <source>
        <dbReference type="ARBA" id="ARBA00023125"/>
    </source>
</evidence>
<dbReference type="KEGG" id="kma:B9H00_05920"/>
<dbReference type="GO" id="GO:0000976">
    <property type="term" value="F:transcription cis-regulatory region binding"/>
    <property type="evidence" value="ECO:0007669"/>
    <property type="project" value="TreeGrafter"/>
</dbReference>
<dbReference type="SUPFAM" id="SSF46689">
    <property type="entry name" value="Homeodomain-like"/>
    <property type="match status" value="1"/>
</dbReference>
<dbReference type="EMBL" id="CP021358">
    <property type="protein sequence ID" value="ART62645.1"/>
    <property type="molecule type" value="Genomic_DNA"/>
</dbReference>
<dbReference type="InterPro" id="IPR001647">
    <property type="entry name" value="HTH_TetR"/>
</dbReference>
<dbReference type="PANTHER" id="PTHR30055">
    <property type="entry name" value="HTH-TYPE TRANSCRIPTIONAL REGULATOR RUTR"/>
    <property type="match status" value="1"/>
</dbReference>
<dbReference type="OrthoDB" id="9796019at2"/>
<organism evidence="4 5">
    <name type="scientific">Kushneria marisflavi</name>
    <dbReference type="NCBI Taxonomy" id="157779"/>
    <lineage>
        <taxon>Bacteria</taxon>
        <taxon>Pseudomonadati</taxon>
        <taxon>Pseudomonadota</taxon>
        <taxon>Gammaproteobacteria</taxon>
        <taxon>Oceanospirillales</taxon>
        <taxon>Halomonadaceae</taxon>
        <taxon>Kushneria</taxon>
    </lineage>
</organism>
<dbReference type="Pfam" id="PF00440">
    <property type="entry name" value="TetR_N"/>
    <property type="match status" value="1"/>
</dbReference>
<reference evidence="4 5" key="1">
    <citation type="submission" date="2017-05" db="EMBL/GenBank/DDBJ databases">
        <authorList>
            <person name="Song R."/>
            <person name="Chenine A.L."/>
            <person name="Ruprecht R.M."/>
        </authorList>
    </citation>
    <scope>NUCLEOTIDE SEQUENCE [LARGE SCALE GENOMIC DNA]</scope>
    <source>
        <strain evidence="4">SW32</strain>
    </source>
</reference>
<protein>
    <submittedName>
        <fullName evidence="4">TetR family transcriptional regulator</fullName>
    </submittedName>
</protein>
<evidence type="ECO:0000256" key="1">
    <source>
        <dbReference type="ARBA" id="ARBA00023015"/>
    </source>
</evidence>
<evidence type="ECO:0000256" key="3">
    <source>
        <dbReference type="ARBA" id="ARBA00023163"/>
    </source>
</evidence>
<dbReference type="Gene3D" id="1.10.10.60">
    <property type="entry name" value="Homeodomain-like"/>
    <property type="match status" value="1"/>
</dbReference>
<name>A0A240UNE6_9GAMM</name>
<dbReference type="PANTHER" id="PTHR30055:SF148">
    <property type="entry name" value="TETR-FAMILY TRANSCRIPTIONAL REGULATOR"/>
    <property type="match status" value="1"/>
</dbReference>
<dbReference type="Proteomes" id="UP000194457">
    <property type="component" value="Chromosome"/>
</dbReference>
<accession>A0A240UNE6</accession>
<proteinExistence type="predicted"/>
<keyword evidence="2" id="KW-0238">DNA-binding</keyword>
<dbReference type="InterPro" id="IPR036271">
    <property type="entry name" value="Tet_transcr_reg_TetR-rel_C_sf"/>
</dbReference>
<dbReference type="InterPro" id="IPR011075">
    <property type="entry name" value="TetR_C"/>
</dbReference>
<dbReference type="AlphaFoldDB" id="A0A240UNE6"/>
<evidence type="ECO:0000313" key="4">
    <source>
        <dbReference type="EMBL" id="ART62645.1"/>
    </source>
</evidence>
<sequence length="195" mass="21498">MSHKPLPRPGGRSARVQQAVHAAVSALDDGEGRTQLTIPMIAEHAGVTPSTIYRRWGSLRELLADVAAARLRPEAPLSDTGSLEEDLMVWAGEFMEEMTSRPGQQALADALGSASHDPRTRCYDWQCEQIALMLSRARDRGESSLPSIDTLIDGIMAPLLYRVSHAPESLSETRLRHWVRRALGSACENFRANIE</sequence>
<dbReference type="GO" id="GO:0003700">
    <property type="term" value="F:DNA-binding transcription factor activity"/>
    <property type="evidence" value="ECO:0007669"/>
    <property type="project" value="TreeGrafter"/>
</dbReference>
<dbReference type="InterPro" id="IPR009057">
    <property type="entry name" value="Homeodomain-like_sf"/>
</dbReference>
<keyword evidence="5" id="KW-1185">Reference proteome</keyword>
<keyword evidence="1" id="KW-0805">Transcription regulation</keyword>
<dbReference type="RefSeq" id="WP_086899872.1">
    <property type="nucleotide sequence ID" value="NZ_CP021358.1"/>
</dbReference>
<dbReference type="Pfam" id="PF16859">
    <property type="entry name" value="TetR_C_11"/>
    <property type="match status" value="1"/>
</dbReference>
<keyword evidence="3" id="KW-0804">Transcription</keyword>
<dbReference type="Gene3D" id="1.10.357.10">
    <property type="entry name" value="Tetracycline Repressor, domain 2"/>
    <property type="match status" value="1"/>
</dbReference>
<dbReference type="InterPro" id="IPR050109">
    <property type="entry name" value="HTH-type_TetR-like_transc_reg"/>
</dbReference>
<dbReference type="SUPFAM" id="SSF48498">
    <property type="entry name" value="Tetracyclin repressor-like, C-terminal domain"/>
    <property type="match status" value="1"/>
</dbReference>
<evidence type="ECO:0000313" key="5">
    <source>
        <dbReference type="Proteomes" id="UP000194457"/>
    </source>
</evidence>